<dbReference type="Proteomes" id="UP000311382">
    <property type="component" value="Unassembled WGS sequence"/>
</dbReference>
<protein>
    <submittedName>
        <fullName evidence="1">Uncharacterized protein</fullName>
    </submittedName>
</protein>
<sequence length="87" mass="9813">MTASRASAQDYLALVHQADTLGARARSDLHRFLADTLEYRSRLLEIRDGTLGVERRRKGMHKLVRTVAMDWLQEEGAGMGVGEAYHE</sequence>
<comment type="caution">
    <text evidence="1">The sequence shown here is derived from an EMBL/GenBank/DDBJ whole genome shotgun (WGS) entry which is preliminary data.</text>
</comment>
<accession>A0A5C5G5D3</accession>
<keyword evidence="2" id="KW-1185">Reference proteome</keyword>
<reference evidence="1 2" key="1">
    <citation type="submission" date="2019-03" db="EMBL/GenBank/DDBJ databases">
        <title>Rhodosporidium diobovatum UCD-FST 08-225 genome sequencing, assembly, and annotation.</title>
        <authorList>
            <person name="Fakankun I.U."/>
            <person name="Fristensky B."/>
            <person name="Levin D.B."/>
        </authorList>
    </citation>
    <scope>NUCLEOTIDE SEQUENCE [LARGE SCALE GENOMIC DNA]</scope>
    <source>
        <strain evidence="1 2">UCD-FST 08-225</strain>
    </source>
</reference>
<evidence type="ECO:0000313" key="1">
    <source>
        <dbReference type="EMBL" id="TNY24255.1"/>
    </source>
</evidence>
<gene>
    <name evidence="1" type="ORF">DMC30DRAFT_387717</name>
</gene>
<organism evidence="1 2">
    <name type="scientific">Rhodotorula diobovata</name>
    <dbReference type="NCBI Taxonomy" id="5288"/>
    <lineage>
        <taxon>Eukaryota</taxon>
        <taxon>Fungi</taxon>
        <taxon>Dikarya</taxon>
        <taxon>Basidiomycota</taxon>
        <taxon>Pucciniomycotina</taxon>
        <taxon>Microbotryomycetes</taxon>
        <taxon>Sporidiobolales</taxon>
        <taxon>Sporidiobolaceae</taxon>
        <taxon>Rhodotorula</taxon>
    </lineage>
</organism>
<dbReference type="EMBL" id="SOZI01000004">
    <property type="protein sequence ID" value="TNY24255.1"/>
    <property type="molecule type" value="Genomic_DNA"/>
</dbReference>
<dbReference type="AlphaFoldDB" id="A0A5C5G5D3"/>
<name>A0A5C5G5D3_9BASI</name>
<evidence type="ECO:0000313" key="2">
    <source>
        <dbReference type="Proteomes" id="UP000311382"/>
    </source>
</evidence>
<dbReference type="STRING" id="5288.A0A5C5G5D3"/>
<proteinExistence type="predicted"/>
<dbReference type="OrthoDB" id="2538000at2759"/>